<comment type="subcellular location">
    <subcellularLocation>
        <location evidence="1">Membrane</location>
        <topology evidence="1">Multi-pass membrane protein</topology>
    </subcellularLocation>
</comment>
<reference evidence="14" key="2">
    <citation type="submission" date="2025-08" db="UniProtKB">
        <authorList>
            <consortium name="Ensembl"/>
        </authorList>
    </citation>
    <scope>IDENTIFICATION</scope>
</reference>
<evidence type="ECO:0000256" key="1">
    <source>
        <dbReference type="ARBA" id="ARBA00004141"/>
    </source>
</evidence>
<dbReference type="CDD" id="cd03499">
    <property type="entry name" value="SQR_TypeC_SdhC"/>
    <property type="match status" value="1"/>
</dbReference>
<evidence type="ECO:0000256" key="6">
    <source>
        <dbReference type="ARBA" id="ARBA00022692"/>
    </source>
</evidence>
<proteinExistence type="predicted"/>
<evidence type="ECO:0000313" key="15">
    <source>
        <dbReference type="Proteomes" id="UP000007754"/>
    </source>
</evidence>
<evidence type="ECO:0000256" key="3">
    <source>
        <dbReference type="ARBA" id="ARBA00011758"/>
    </source>
</evidence>
<organism evidence="14 15">
    <name type="scientific">Taeniopygia guttata</name>
    <name type="common">Zebra finch</name>
    <name type="synonym">Poephila guttata</name>
    <dbReference type="NCBI Taxonomy" id="59729"/>
    <lineage>
        <taxon>Eukaryota</taxon>
        <taxon>Metazoa</taxon>
        <taxon>Chordata</taxon>
        <taxon>Craniata</taxon>
        <taxon>Vertebrata</taxon>
        <taxon>Euteleostomi</taxon>
        <taxon>Archelosauria</taxon>
        <taxon>Archosauria</taxon>
        <taxon>Dinosauria</taxon>
        <taxon>Saurischia</taxon>
        <taxon>Theropoda</taxon>
        <taxon>Coelurosauria</taxon>
        <taxon>Aves</taxon>
        <taxon>Neognathae</taxon>
        <taxon>Neoaves</taxon>
        <taxon>Telluraves</taxon>
        <taxon>Australaves</taxon>
        <taxon>Passeriformes</taxon>
        <taxon>Passeroidea</taxon>
        <taxon>Estrildidae</taxon>
        <taxon>Estrildinae</taxon>
        <taxon>Taeniopygia</taxon>
    </lineage>
</organism>
<evidence type="ECO:0000256" key="5">
    <source>
        <dbReference type="ARBA" id="ARBA00022617"/>
    </source>
</evidence>
<dbReference type="Gene3D" id="1.20.5.540">
    <property type="entry name" value="Single helix bin"/>
    <property type="match status" value="1"/>
</dbReference>
<keyword evidence="9" id="KW-0408">Iron</keyword>
<dbReference type="PANTHER" id="PTHR10978">
    <property type="entry name" value="SUCCINATE DEHYDROGENASE CYTOCHROME B560 SUBUNIT"/>
    <property type="match status" value="1"/>
</dbReference>
<dbReference type="NCBIfam" id="TIGR02970">
    <property type="entry name" value="succ_dehyd_cytB"/>
    <property type="match status" value="1"/>
</dbReference>
<evidence type="ECO:0000256" key="8">
    <source>
        <dbReference type="ARBA" id="ARBA00022989"/>
    </source>
</evidence>
<dbReference type="PROSITE" id="PS01001">
    <property type="entry name" value="SDH_CYT_2"/>
    <property type="match status" value="1"/>
</dbReference>
<dbReference type="PROSITE" id="PS01000">
    <property type="entry name" value="SDH_CYT_1"/>
    <property type="match status" value="1"/>
</dbReference>
<feature type="transmembrane region" description="Helical" evidence="13">
    <location>
        <begin position="363"/>
        <end position="383"/>
    </location>
</feature>
<evidence type="ECO:0000256" key="7">
    <source>
        <dbReference type="ARBA" id="ARBA00022723"/>
    </source>
</evidence>
<dbReference type="FunFam" id="1.20.1300.10:FF:000006">
    <property type="entry name" value="Succinate dehydrogenase cytochrome b560 subunit, mitochondrial"/>
    <property type="match status" value="1"/>
</dbReference>
<gene>
    <name evidence="14" type="primary">SDHC</name>
</gene>
<keyword evidence="6 13" id="KW-0812">Transmembrane</keyword>
<keyword evidence="7" id="KW-0479">Metal-binding</keyword>
<keyword evidence="10 13" id="KW-0472">Membrane</keyword>
<dbReference type="GO" id="GO:0005739">
    <property type="term" value="C:mitochondrion"/>
    <property type="evidence" value="ECO:0007669"/>
    <property type="project" value="GOC"/>
</dbReference>
<dbReference type="AlphaFoldDB" id="A0A674GAV5"/>
<feature type="transmembrane region" description="Helical" evidence="13">
    <location>
        <begin position="68"/>
        <end position="91"/>
    </location>
</feature>
<dbReference type="SUPFAM" id="SSF81343">
    <property type="entry name" value="Fumarate reductase respiratory complex transmembrane subunits"/>
    <property type="match status" value="1"/>
</dbReference>
<evidence type="ECO:0000256" key="2">
    <source>
        <dbReference type="ARBA" id="ARBA00005163"/>
    </source>
</evidence>
<reference evidence="14 15" key="1">
    <citation type="journal article" date="2010" name="Nature">
        <title>The genome of a songbird.</title>
        <authorList>
            <person name="Warren W.C."/>
            <person name="Clayton D.F."/>
            <person name="Ellegren H."/>
            <person name="Arnold A.P."/>
            <person name="Hillier L.W."/>
            <person name="Kunstner A."/>
            <person name="Searle S."/>
            <person name="White S."/>
            <person name="Vilella A.J."/>
            <person name="Fairley S."/>
            <person name="Heger A."/>
            <person name="Kong L."/>
            <person name="Ponting C.P."/>
            <person name="Jarvis E.D."/>
            <person name="Mello C.V."/>
            <person name="Minx P."/>
            <person name="Lovell P."/>
            <person name="Velho T.A."/>
            <person name="Ferris M."/>
            <person name="Balakrishnan C.N."/>
            <person name="Sinha S."/>
            <person name="Blatti C."/>
            <person name="London S.E."/>
            <person name="Li Y."/>
            <person name="Lin Y.C."/>
            <person name="George J."/>
            <person name="Sweedler J."/>
            <person name="Southey B."/>
            <person name="Gunaratne P."/>
            <person name="Watson M."/>
            <person name="Nam K."/>
            <person name="Backstrom N."/>
            <person name="Smeds L."/>
            <person name="Nabholz B."/>
            <person name="Itoh Y."/>
            <person name="Whitney O."/>
            <person name="Pfenning A.R."/>
            <person name="Howard J."/>
            <person name="Volker M."/>
            <person name="Skinner B.M."/>
            <person name="Griffin D.K."/>
            <person name="Ye L."/>
            <person name="McLaren W.M."/>
            <person name="Flicek P."/>
            <person name="Quesada V."/>
            <person name="Velasco G."/>
            <person name="Lopez-Otin C."/>
            <person name="Puente X.S."/>
            <person name="Olender T."/>
            <person name="Lancet D."/>
            <person name="Smit A.F."/>
            <person name="Hubley R."/>
            <person name="Konkel M.K."/>
            <person name="Walker J.A."/>
            <person name="Batzer M.A."/>
            <person name="Gu W."/>
            <person name="Pollock D.D."/>
            <person name="Chen L."/>
            <person name="Cheng Z."/>
            <person name="Eichler E.E."/>
            <person name="Stapley J."/>
            <person name="Slate J."/>
            <person name="Ekblom R."/>
            <person name="Birkhead T."/>
            <person name="Burke T."/>
            <person name="Burt D."/>
            <person name="Scharff C."/>
            <person name="Adam I."/>
            <person name="Richard H."/>
            <person name="Sultan M."/>
            <person name="Soldatov A."/>
            <person name="Lehrach H."/>
            <person name="Edwards S.V."/>
            <person name="Yang S.P."/>
            <person name="Li X."/>
            <person name="Graves T."/>
            <person name="Fulton L."/>
            <person name="Nelson J."/>
            <person name="Chinwalla A."/>
            <person name="Hou S."/>
            <person name="Mardis E.R."/>
            <person name="Wilson R.K."/>
        </authorList>
    </citation>
    <scope>NUCLEOTIDE SEQUENCE [LARGE SCALE GENOMIC DNA]</scope>
</reference>
<keyword evidence="15" id="KW-1185">Reference proteome</keyword>
<dbReference type="GO" id="GO:0009055">
    <property type="term" value="F:electron transfer activity"/>
    <property type="evidence" value="ECO:0007669"/>
    <property type="project" value="InterPro"/>
</dbReference>
<dbReference type="GO" id="GO:0006121">
    <property type="term" value="P:mitochondrial electron transport, succinate to ubiquinone"/>
    <property type="evidence" value="ECO:0007669"/>
    <property type="project" value="TreeGrafter"/>
</dbReference>
<dbReference type="InterPro" id="IPR014314">
    <property type="entry name" value="Succ_DH_cytb556"/>
</dbReference>
<evidence type="ECO:0000256" key="10">
    <source>
        <dbReference type="ARBA" id="ARBA00023136"/>
    </source>
</evidence>
<evidence type="ECO:0000256" key="4">
    <source>
        <dbReference type="ARBA" id="ARBA00014631"/>
    </source>
</evidence>
<dbReference type="GO" id="GO:0006099">
    <property type="term" value="P:tricarboxylic acid cycle"/>
    <property type="evidence" value="ECO:0007669"/>
    <property type="project" value="InterPro"/>
</dbReference>
<dbReference type="InterPro" id="IPR018495">
    <property type="entry name" value="Succ_DH_cyt_bsu_CS"/>
</dbReference>
<dbReference type="Gene3D" id="1.20.1300.10">
    <property type="entry name" value="Fumarate reductase/succinate dehydrogenase, transmembrane subunit"/>
    <property type="match status" value="1"/>
</dbReference>
<keyword evidence="8 13" id="KW-1133">Transmembrane helix</keyword>
<dbReference type="InterPro" id="IPR000701">
    <property type="entry name" value="SuccDH_FuR_B_TM-su"/>
</dbReference>
<dbReference type="Pfam" id="PF01127">
    <property type="entry name" value="Sdh_cyt"/>
    <property type="match status" value="1"/>
</dbReference>
<evidence type="ECO:0000256" key="9">
    <source>
        <dbReference type="ARBA" id="ARBA00023004"/>
    </source>
</evidence>
<dbReference type="GeneTree" id="ENSGT00390000000566"/>
<evidence type="ECO:0000256" key="11">
    <source>
        <dbReference type="ARBA" id="ARBA00045023"/>
    </source>
</evidence>
<dbReference type="Proteomes" id="UP000007754">
    <property type="component" value="Chromosome 25"/>
</dbReference>
<reference evidence="14" key="3">
    <citation type="submission" date="2025-09" db="UniProtKB">
        <authorList>
            <consortium name="Ensembl"/>
        </authorList>
    </citation>
    <scope>IDENTIFICATION</scope>
</reference>
<name>A0A674GAV5_TAEGU</name>
<dbReference type="PANTHER" id="PTHR10978:SF5">
    <property type="entry name" value="SUCCINATE DEHYDROGENASE CYTOCHROME B560 SUBUNIT, MITOCHONDRIAL"/>
    <property type="match status" value="1"/>
</dbReference>
<feature type="transmembrane region" description="Helical" evidence="13">
    <location>
        <begin position="111"/>
        <end position="129"/>
    </location>
</feature>
<dbReference type="GO" id="GO:0016020">
    <property type="term" value="C:membrane"/>
    <property type="evidence" value="ECO:0007669"/>
    <property type="project" value="UniProtKB-SubCell"/>
</dbReference>
<feature type="transmembrane region" description="Helical" evidence="13">
    <location>
        <begin position="37"/>
        <end position="56"/>
    </location>
</feature>
<accession>A0A674GAV5</accession>
<protein>
    <recommendedName>
        <fullName evidence="4">Succinate dehydrogenase cytochrome b560 subunit, mitochondrial</fullName>
    </recommendedName>
    <alternativeName>
        <fullName evidence="11">Malate dehydrogenase [quinone] cytochrome b560 subunit</fullName>
    </alternativeName>
</protein>
<dbReference type="InterPro" id="IPR034804">
    <property type="entry name" value="SQR/QFR_C/D"/>
</dbReference>
<feature type="transmembrane region" description="Helical" evidence="13">
    <location>
        <begin position="290"/>
        <end position="308"/>
    </location>
</feature>
<dbReference type="Ensembl" id="ENSTGUT00000026652.1">
    <property type="protein sequence ID" value="ENSTGUP00000019826.1"/>
    <property type="gene ID" value="ENSTGUG00000021468.1"/>
</dbReference>
<comment type="function">
    <text evidence="12">Membrane-anchoring subunit of succinate dehydrogenase (SDH) that is involved in complex II of the mitochondrial electron transport chain and is responsible for transferring electrons from succinate to ubiquinone (coenzyme Q). SDH also oxidizes malate to the non-canonical enol form of oxaloacetate, enol-oxaloacetate. Enol-oxaloacetate, which is a potent inhibitor of the succinate dehydrogenase activity, is further isomerized into keto-oxaloacetate.</text>
</comment>
<sequence>PLSDPWVSPQCPLGVPSVSPRCPLSVPSVSPCVPFPLIFPVFPFFFLYFSPFPLIFPIFPQFSPISPIFVVLFPFPPIFSPFFHFFCIFPISPQFSPYFPFSPHLFPFSQFLLFFFPFFPISLHFSHFLSNFPIFPNFCCIFPIFSHFLSIFPVFPIFCCIFPQFFPFPPHFSHFPTIFPPHFSNFSSFFTHFFLFSPYFFPIFPYFCCIFSHFSPFFSLSRGLGRRCLLARLGPGPTLHQTIPMGTTAQEEMRRFWERNSRSGRPVSPHVSIYKWSLPMAMSISHRGTGVALSLGVSLFSVAALLLPESFPHYLAQVRALSLGPALLCSAKFLLALPLCYHSWNGVRHLAWDLGKGLRLPQVTQSGVLVLALTLLSSAALAAL</sequence>
<feature type="transmembrane region" description="Helical" evidence="13">
    <location>
        <begin position="141"/>
        <end position="166"/>
    </location>
</feature>
<evidence type="ECO:0000313" key="14">
    <source>
        <dbReference type="Ensembl" id="ENSTGUP00000019826.1"/>
    </source>
</evidence>
<keyword evidence="5" id="KW-0349">Heme</keyword>
<feature type="transmembrane region" description="Helical" evidence="13">
    <location>
        <begin position="320"/>
        <end position="342"/>
    </location>
</feature>
<comment type="subunit">
    <text evidence="3">Component of complex II composed of four subunits: the flavoprotein (FP) SDHA, iron-sulfur protein (IP) SDHB, and a cytochrome b560 composed of SDHC and SDHD.</text>
</comment>
<feature type="transmembrane region" description="Helical" evidence="13">
    <location>
        <begin position="199"/>
        <end position="220"/>
    </location>
</feature>
<evidence type="ECO:0000256" key="12">
    <source>
        <dbReference type="ARBA" id="ARBA00045847"/>
    </source>
</evidence>
<evidence type="ECO:0000256" key="13">
    <source>
        <dbReference type="SAM" id="Phobius"/>
    </source>
</evidence>
<comment type="pathway">
    <text evidence="2">Carbohydrate metabolism; tricarboxylic acid cycle.</text>
</comment>
<dbReference type="GO" id="GO:0046872">
    <property type="term" value="F:metal ion binding"/>
    <property type="evidence" value="ECO:0007669"/>
    <property type="project" value="UniProtKB-KW"/>
</dbReference>